<dbReference type="GO" id="GO:0006508">
    <property type="term" value="P:proteolysis"/>
    <property type="evidence" value="ECO:0007669"/>
    <property type="project" value="UniProtKB-KW"/>
</dbReference>
<dbReference type="AlphaFoldDB" id="A0A399D2K2"/>
<dbReference type="PANTHER" id="PTHR43343">
    <property type="entry name" value="PEPTIDASE S12"/>
    <property type="match status" value="1"/>
</dbReference>
<dbReference type="Pfam" id="PF13180">
    <property type="entry name" value="PDZ_2"/>
    <property type="match status" value="1"/>
</dbReference>
<name>A0A399D2K2_9BACT</name>
<feature type="binding site" evidence="7">
    <location>
        <position position="124"/>
    </location>
    <ligand>
        <name>substrate</name>
    </ligand>
</feature>
<feature type="binding site" evidence="7">
    <location>
        <begin position="229"/>
        <end position="231"/>
    </location>
    <ligand>
        <name>substrate</name>
    </ligand>
</feature>
<evidence type="ECO:0000256" key="1">
    <source>
        <dbReference type="ARBA" id="ARBA00022670"/>
    </source>
</evidence>
<dbReference type="SUPFAM" id="SSF50156">
    <property type="entry name" value="PDZ domain-like"/>
    <property type="match status" value="1"/>
</dbReference>
<dbReference type="Pfam" id="PF13365">
    <property type="entry name" value="Trypsin_2"/>
    <property type="match status" value="1"/>
</dbReference>
<dbReference type="OrthoDB" id="9758917at2"/>
<keyword evidence="10" id="KW-1185">Reference proteome</keyword>
<evidence type="ECO:0000313" key="10">
    <source>
        <dbReference type="Proteomes" id="UP000266441"/>
    </source>
</evidence>
<keyword evidence="5" id="KW-0720">Serine protease</keyword>
<dbReference type="PRINTS" id="PR00834">
    <property type="entry name" value="PROTEASES2C"/>
</dbReference>
<dbReference type="RefSeq" id="WP_119350376.1">
    <property type="nucleotide sequence ID" value="NZ_JBFHKJ010000016.1"/>
</dbReference>
<evidence type="ECO:0000256" key="6">
    <source>
        <dbReference type="PIRSR" id="PIRSR611782-1"/>
    </source>
</evidence>
<dbReference type="InterPro" id="IPR001940">
    <property type="entry name" value="Peptidase_S1C"/>
</dbReference>
<dbReference type="InterPro" id="IPR036034">
    <property type="entry name" value="PDZ_sf"/>
</dbReference>
<dbReference type="SMART" id="SM00228">
    <property type="entry name" value="PDZ"/>
    <property type="match status" value="1"/>
</dbReference>
<dbReference type="InterPro" id="IPR051201">
    <property type="entry name" value="Chloro_Bact_Ser_Proteases"/>
</dbReference>
<dbReference type="InterPro" id="IPR011782">
    <property type="entry name" value="Pept_S1C_Do"/>
</dbReference>
<dbReference type="InterPro" id="IPR001478">
    <property type="entry name" value="PDZ"/>
</dbReference>
<dbReference type="Gene3D" id="2.40.10.120">
    <property type="match status" value="1"/>
</dbReference>
<evidence type="ECO:0000256" key="5">
    <source>
        <dbReference type="ARBA" id="ARBA00022825"/>
    </source>
</evidence>
<evidence type="ECO:0000256" key="7">
    <source>
        <dbReference type="PIRSR" id="PIRSR611782-2"/>
    </source>
</evidence>
<keyword evidence="4" id="KW-0378">Hydrolase</keyword>
<feature type="binding site" evidence="7">
    <location>
        <position position="154"/>
    </location>
    <ligand>
        <name>substrate</name>
    </ligand>
</feature>
<feature type="active site" description="Charge relay system" evidence="6">
    <location>
        <position position="154"/>
    </location>
</feature>
<dbReference type="InterPro" id="IPR009003">
    <property type="entry name" value="Peptidase_S1_PA"/>
</dbReference>
<protein>
    <submittedName>
        <fullName evidence="9">Do family serine endopeptidase</fullName>
    </submittedName>
</protein>
<evidence type="ECO:0000256" key="2">
    <source>
        <dbReference type="ARBA" id="ARBA00022729"/>
    </source>
</evidence>
<feature type="domain" description="PDZ" evidence="8">
    <location>
        <begin position="287"/>
        <end position="366"/>
    </location>
</feature>
<reference evidence="9 10" key="1">
    <citation type="journal article" date="2015" name="Int. J. Syst. Evol. Microbiol.">
        <title>Mariniphaga sediminis sp. nov., isolated from coastal sediment.</title>
        <authorList>
            <person name="Wang F.Q."/>
            <person name="Shen Q.Y."/>
            <person name="Chen G.J."/>
            <person name="Du Z.J."/>
        </authorList>
    </citation>
    <scope>NUCLEOTIDE SEQUENCE [LARGE SCALE GENOMIC DNA]</scope>
    <source>
        <strain evidence="9 10">SY21</strain>
    </source>
</reference>
<dbReference type="EMBL" id="QWET01000008">
    <property type="protein sequence ID" value="RIH64911.1"/>
    <property type="molecule type" value="Genomic_DNA"/>
</dbReference>
<feature type="active site" description="Charge relay system" evidence="6">
    <location>
        <position position="124"/>
    </location>
</feature>
<dbReference type="Gene3D" id="2.30.42.10">
    <property type="match status" value="2"/>
</dbReference>
<dbReference type="Proteomes" id="UP000266441">
    <property type="component" value="Unassembled WGS sequence"/>
</dbReference>
<keyword evidence="1" id="KW-0645">Protease</keyword>
<evidence type="ECO:0000256" key="3">
    <source>
        <dbReference type="ARBA" id="ARBA00022737"/>
    </source>
</evidence>
<accession>A0A399D2K2</accession>
<evidence type="ECO:0000256" key="4">
    <source>
        <dbReference type="ARBA" id="ARBA00022801"/>
    </source>
</evidence>
<dbReference type="NCBIfam" id="TIGR02037">
    <property type="entry name" value="degP_htrA_DO"/>
    <property type="match status" value="1"/>
</dbReference>
<feature type="active site" description="Charge relay system" evidence="6">
    <location>
        <position position="231"/>
    </location>
</feature>
<keyword evidence="3" id="KW-0677">Repeat</keyword>
<sequence>MKNTKKYTLTFLLVLASAFLGVWMYNAFFAKSQVVTVTEQQPMRYVNLPSNSGEQLPDLTFAAENSIHAVVHIATQSMRGGGWSSGNPFFDEFFGLRQQEPQIARGFGSGVILSEDGYIVTNNHVIERAQNIKVILNNKQEYDARLVGADPSTDLALLKVEADNLPYLTYGNSDELRLGEWVLAVGNPFNLTSTVTAGIISARARNLGINADQYSIESFIQTDAAVNPGNSGGALVNQSGKLVGINTAIASRTGSYAGYSFAVPVSIVQKVVEDLKEFGEVQRALLGVNIRDVDATLVKEEGLDVAEGVFVAAVQETGAAKDAGIKEGDVIISVAGQPVNSSAELQEKVSLYRPGDDVKIVVKRNGDRKQFTVTLRNKHGDTQIVRDNVTVLGAGFEVIGMNDKRKLNIEYGIKIKDLDKGKLKDAGLSEGFIITHVNKKPIYEVNDLKREIGNAKGGILVEGVYPNGELAYFVFGVDG</sequence>
<evidence type="ECO:0000259" key="8">
    <source>
        <dbReference type="PROSITE" id="PS50106"/>
    </source>
</evidence>
<proteinExistence type="predicted"/>
<organism evidence="9 10">
    <name type="scientific">Mariniphaga sediminis</name>
    <dbReference type="NCBI Taxonomy" id="1628158"/>
    <lineage>
        <taxon>Bacteria</taxon>
        <taxon>Pseudomonadati</taxon>
        <taxon>Bacteroidota</taxon>
        <taxon>Bacteroidia</taxon>
        <taxon>Marinilabiliales</taxon>
        <taxon>Prolixibacteraceae</taxon>
        <taxon>Mariniphaga</taxon>
    </lineage>
</organism>
<dbReference type="GO" id="GO:0004252">
    <property type="term" value="F:serine-type endopeptidase activity"/>
    <property type="evidence" value="ECO:0007669"/>
    <property type="project" value="InterPro"/>
</dbReference>
<evidence type="ECO:0000313" key="9">
    <source>
        <dbReference type="EMBL" id="RIH64911.1"/>
    </source>
</evidence>
<keyword evidence="2" id="KW-0732">Signal</keyword>
<dbReference type="SUPFAM" id="SSF50494">
    <property type="entry name" value="Trypsin-like serine proteases"/>
    <property type="match status" value="1"/>
</dbReference>
<gene>
    <name evidence="9" type="ORF">D1164_12795</name>
</gene>
<comment type="caution">
    <text evidence="9">The sequence shown here is derived from an EMBL/GenBank/DDBJ whole genome shotgun (WGS) entry which is preliminary data.</text>
</comment>
<dbReference type="PROSITE" id="PS50106">
    <property type="entry name" value="PDZ"/>
    <property type="match status" value="1"/>
</dbReference>
<dbReference type="PANTHER" id="PTHR43343:SF3">
    <property type="entry name" value="PROTEASE DO-LIKE 8, CHLOROPLASTIC"/>
    <property type="match status" value="1"/>
</dbReference>